<dbReference type="PROSITE" id="PS50011">
    <property type="entry name" value="PROTEIN_KINASE_DOM"/>
    <property type="match status" value="1"/>
</dbReference>
<dbReference type="InterPro" id="IPR000961">
    <property type="entry name" value="AGC-kinase_C"/>
</dbReference>
<keyword evidence="4" id="KW-0547">Nucleotide-binding</keyword>
<keyword evidence="5 11" id="KW-0418">Kinase</keyword>
<dbReference type="Gene3D" id="3.30.200.20">
    <property type="entry name" value="Phosphorylase Kinase, domain 1"/>
    <property type="match status" value="1"/>
</dbReference>
<feature type="domain" description="AGC-kinase C-terminal" evidence="10">
    <location>
        <begin position="362"/>
        <end position="425"/>
    </location>
</feature>
<dbReference type="OrthoDB" id="63267at2759"/>
<dbReference type="eggNOG" id="KOG0598">
    <property type="taxonomic scope" value="Eukaryota"/>
</dbReference>
<feature type="domain" description="Protein kinase" evidence="9">
    <location>
        <begin position="106"/>
        <end position="361"/>
    </location>
</feature>
<sequence>MFHKRGSQHLITRWEAAASHRVIFAAFVVLGLAASSSQAPTESTTTNQMTDEACTQRGAESPTSSCALDVLAAGLSNQEAIEDGLARRPSLKRSLEADTEVEPSDLQLLKVIGRGTFAQQVALAKDRHTSNVYAVKSCDKQNLVQRKQVVHTWTEKKILEQLRGHPFVVTLFSTFATPDEVHFVLEYCPGGELFYHLHQHDHFNEAIVRFYAAEVLCALKSLHGANIVYRDLKPENVLLDAQGHIRLADFGFCKDLGDSDRTYSFCGSPEYLSPEMIARRGHSTATDMWSFGCFCYELAVGHPPFQLHEDSLPDLFKAIRASRVYYPPELSPTFVTFLKGCLETDITTRLTASKAMDEPFFDGVDWNNVWARQNEPPFQPCVLGSECTRNFDDDFTSESPRSPIWGIAPHKRNQSVPSSDVFTDF</sequence>
<dbReference type="PANTHER" id="PTHR24351">
    <property type="entry name" value="RIBOSOMAL PROTEIN S6 KINASE"/>
    <property type="match status" value="1"/>
</dbReference>
<keyword evidence="12" id="KW-1185">Reference proteome</keyword>
<evidence type="ECO:0000256" key="3">
    <source>
        <dbReference type="ARBA" id="ARBA00022679"/>
    </source>
</evidence>
<feature type="signal peptide" evidence="8">
    <location>
        <begin position="1"/>
        <end position="33"/>
    </location>
</feature>
<evidence type="ECO:0000256" key="2">
    <source>
        <dbReference type="ARBA" id="ARBA00022553"/>
    </source>
</evidence>
<dbReference type="PROSITE" id="PS51285">
    <property type="entry name" value="AGC_KINASE_CTER"/>
    <property type="match status" value="1"/>
</dbReference>
<dbReference type="VEuPathDB" id="FungiDB:SDRG_11263"/>
<dbReference type="GO" id="GO:0004674">
    <property type="term" value="F:protein serine/threonine kinase activity"/>
    <property type="evidence" value="ECO:0007669"/>
    <property type="project" value="UniProtKB-KW"/>
</dbReference>
<reference evidence="11 12" key="1">
    <citation type="submission" date="2012-04" db="EMBL/GenBank/DDBJ databases">
        <title>The Genome Sequence of Saprolegnia declina VS20.</title>
        <authorList>
            <consortium name="The Broad Institute Genome Sequencing Platform"/>
            <person name="Russ C."/>
            <person name="Nusbaum C."/>
            <person name="Tyler B."/>
            <person name="van West P."/>
            <person name="Dieguez-Uribeondo J."/>
            <person name="de Bruijn I."/>
            <person name="Tripathy S."/>
            <person name="Jiang R."/>
            <person name="Young S.K."/>
            <person name="Zeng Q."/>
            <person name="Gargeya S."/>
            <person name="Fitzgerald M."/>
            <person name="Haas B."/>
            <person name="Abouelleil A."/>
            <person name="Alvarado L."/>
            <person name="Arachchi H.M."/>
            <person name="Berlin A."/>
            <person name="Chapman S.B."/>
            <person name="Goldberg J."/>
            <person name="Griggs A."/>
            <person name="Gujja S."/>
            <person name="Hansen M."/>
            <person name="Howarth C."/>
            <person name="Imamovic A."/>
            <person name="Larimer J."/>
            <person name="McCowen C."/>
            <person name="Montmayeur A."/>
            <person name="Murphy C."/>
            <person name="Neiman D."/>
            <person name="Pearson M."/>
            <person name="Priest M."/>
            <person name="Roberts A."/>
            <person name="Saif S."/>
            <person name="Shea T."/>
            <person name="Sisk P."/>
            <person name="Sykes S."/>
            <person name="Wortman J."/>
            <person name="Nusbaum C."/>
            <person name="Birren B."/>
        </authorList>
    </citation>
    <scope>NUCLEOTIDE SEQUENCE [LARGE SCALE GENOMIC DNA]</scope>
    <source>
        <strain evidence="11 12">VS20</strain>
    </source>
</reference>
<evidence type="ECO:0000259" key="9">
    <source>
        <dbReference type="PROSITE" id="PS50011"/>
    </source>
</evidence>
<dbReference type="AlphaFoldDB" id="T0RM80"/>
<dbReference type="GO" id="GO:0005524">
    <property type="term" value="F:ATP binding"/>
    <property type="evidence" value="ECO:0007669"/>
    <property type="project" value="UniProtKB-KW"/>
</dbReference>
<dbReference type="CDD" id="cd05123">
    <property type="entry name" value="STKc_AGC"/>
    <property type="match status" value="1"/>
</dbReference>
<dbReference type="EMBL" id="JH767171">
    <property type="protein sequence ID" value="EQC31077.1"/>
    <property type="molecule type" value="Genomic_DNA"/>
</dbReference>
<dbReference type="InterPro" id="IPR011009">
    <property type="entry name" value="Kinase-like_dom_sf"/>
</dbReference>
<dbReference type="SMART" id="SM00220">
    <property type="entry name" value="S_TKc"/>
    <property type="match status" value="1"/>
</dbReference>
<name>T0RM80_SAPDV</name>
<dbReference type="InParanoid" id="T0RM80"/>
<dbReference type="InterPro" id="IPR000719">
    <property type="entry name" value="Prot_kinase_dom"/>
</dbReference>
<dbReference type="FunFam" id="1.10.510.10:FF:000048">
    <property type="entry name" value="Protein kinase C"/>
    <property type="match status" value="1"/>
</dbReference>
<proteinExistence type="predicted"/>
<dbReference type="Gene3D" id="1.10.510.10">
    <property type="entry name" value="Transferase(Phosphotransferase) domain 1"/>
    <property type="match status" value="1"/>
</dbReference>
<protein>
    <submittedName>
        <fullName evidence="11">AGC/AKT protein kinase</fullName>
    </submittedName>
</protein>
<evidence type="ECO:0000313" key="12">
    <source>
        <dbReference type="Proteomes" id="UP000030762"/>
    </source>
</evidence>
<dbReference type="STRING" id="1156394.T0RM80"/>
<dbReference type="SUPFAM" id="SSF56112">
    <property type="entry name" value="Protein kinase-like (PK-like)"/>
    <property type="match status" value="1"/>
</dbReference>
<evidence type="ECO:0000256" key="4">
    <source>
        <dbReference type="ARBA" id="ARBA00022741"/>
    </source>
</evidence>
<dbReference type="SMART" id="SM00133">
    <property type="entry name" value="S_TK_X"/>
    <property type="match status" value="1"/>
</dbReference>
<evidence type="ECO:0000256" key="1">
    <source>
        <dbReference type="ARBA" id="ARBA00022527"/>
    </source>
</evidence>
<evidence type="ECO:0000256" key="5">
    <source>
        <dbReference type="ARBA" id="ARBA00022777"/>
    </source>
</evidence>
<dbReference type="InterPro" id="IPR008271">
    <property type="entry name" value="Ser/Thr_kinase_AS"/>
</dbReference>
<keyword evidence="8" id="KW-0732">Signal</keyword>
<dbReference type="GeneID" id="19951990"/>
<dbReference type="RefSeq" id="XP_008615516.1">
    <property type="nucleotide sequence ID" value="XM_008617294.1"/>
</dbReference>
<feature type="chain" id="PRO_5004571455" evidence="8">
    <location>
        <begin position="34"/>
        <end position="425"/>
    </location>
</feature>
<evidence type="ECO:0000313" key="11">
    <source>
        <dbReference type="EMBL" id="EQC31077.1"/>
    </source>
</evidence>
<dbReference type="PROSITE" id="PS00108">
    <property type="entry name" value="PROTEIN_KINASE_ST"/>
    <property type="match status" value="1"/>
</dbReference>
<feature type="compositionally biased region" description="Polar residues" evidence="7">
    <location>
        <begin position="414"/>
        <end position="425"/>
    </location>
</feature>
<gene>
    <name evidence="11" type="ORF">SDRG_11263</name>
</gene>
<dbReference type="Proteomes" id="UP000030762">
    <property type="component" value="Unassembled WGS sequence"/>
</dbReference>
<accession>T0RM80</accession>
<keyword evidence="1" id="KW-0723">Serine/threonine-protein kinase</keyword>
<evidence type="ECO:0000256" key="8">
    <source>
        <dbReference type="SAM" id="SignalP"/>
    </source>
</evidence>
<evidence type="ECO:0000256" key="6">
    <source>
        <dbReference type="ARBA" id="ARBA00022840"/>
    </source>
</evidence>
<organism evidence="11 12">
    <name type="scientific">Saprolegnia diclina (strain VS20)</name>
    <dbReference type="NCBI Taxonomy" id="1156394"/>
    <lineage>
        <taxon>Eukaryota</taxon>
        <taxon>Sar</taxon>
        <taxon>Stramenopiles</taxon>
        <taxon>Oomycota</taxon>
        <taxon>Saprolegniomycetes</taxon>
        <taxon>Saprolegniales</taxon>
        <taxon>Saprolegniaceae</taxon>
        <taxon>Saprolegnia</taxon>
    </lineage>
</organism>
<evidence type="ECO:0000256" key="7">
    <source>
        <dbReference type="SAM" id="MobiDB-lite"/>
    </source>
</evidence>
<keyword evidence="2" id="KW-0597">Phosphoprotein</keyword>
<dbReference type="InterPro" id="IPR045270">
    <property type="entry name" value="STKc_AGC"/>
</dbReference>
<dbReference type="OMA" id="CFCYELA"/>
<keyword evidence="3" id="KW-0808">Transferase</keyword>
<evidence type="ECO:0000259" key="10">
    <source>
        <dbReference type="PROSITE" id="PS51285"/>
    </source>
</evidence>
<keyword evidence="6" id="KW-0067">ATP-binding</keyword>
<dbReference type="Pfam" id="PF00069">
    <property type="entry name" value="Pkinase"/>
    <property type="match status" value="1"/>
</dbReference>
<feature type="region of interest" description="Disordered" evidence="7">
    <location>
        <begin position="402"/>
        <end position="425"/>
    </location>
</feature>